<evidence type="ECO:0000256" key="1">
    <source>
        <dbReference type="SAM" id="SignalP"/>
    </source>
</evidence>
<dbReference type="CDD" id="cd02947">
    <property type="entry name" value="TRX_family"/>
    <property type="match status" value="1"/>
</dbReference>
<organism evidence="3 4">
    <name type="scientific">Desulfosalsimonas propionicica</name>
    <dbReference type="NCBI Taxonomy" id="332175"/>
    <lineage>
        <taxon>Bacteria</taxon>
        <taxon>Pseudomonadati</taxon>
        <taxon>Thermodesulfobacteriota</taxon>
        <taxon>Desulfobacteria</taxon>
        <taxon>Desulfobacterales</taxon>
        <taxon>Desulfosalsimonadaceae</taxon>
        <taxon>Desulfosalsimonas</taxon>
    </lineage>
</organism>
<reference evidence="3 4" key="1">
    <citation type="submission" date="2020-07" db="EMBL/GenBank/DDBJ databases">
        <title>Genomic Encyclopedia of Type Strains, Phase IV (KMG-IV): sequencing the most valuable type-strain genomes for metagenomic binning, comparative biology and taxonomic classification.</title>
        <authorList>
            <person name="Goeker M."/>
        </authorList>
    </citation>
    <scope>NUCLEOTIDE SEQUENCE [LARGE SCALE GENOMIC DNA]</scope>
    <source>
        <strain evidence="3 4">DSM 17721</strain>
    </source>
</reference>
<dbReference type="GO" id="GO:0005829">
    <property type="term" value="C:cytosol"/>
    <property type="evidence" value="ECO:0007669"/>
    <property type="project" value="TreeGrafter"/>
</dbReference>
<dbReference type="Proteomes" id="UP000525298">
    <property type="component" value="Unassembled WGS sequence"/>
</dbReference>
<feature type="chain" id="PRO_5030834969" evidence="1">
    <location>
        <begin position="24"/>
        <end position="148"/>
    </location>
</feature>
<dbReference type="GO" id="GO:0015035">
    <property type="term" value="F:protein-disulfide reductase activity"/>
    <property type="evidence" value="ECO:0007669"/>
    <property type="project" value="TreeGrafter"/>
</dbReference>
<accession>A0A7W0HK75</accession>
<dbReference type="InterPro" id="IPR013766">
    <property type="entry name" value="Thioredoxin_domain"/>
</dbReference>
<evidence type="ECO:0000313" key="4">
    <source>
        <dbReference type="Proteomes" id="UP000525298"/>
    </source>
</evidence>
<sequence length="148" mass="16308">MRSKTKMTIIAAVVLLAAASVWGVLQTGNETQSSSGPASQQAAAASPAPGEVTLLDLGADQCRPCKMMAPILEELKQAYEGRAKIIFIDVWKNREQAEKYGIRAIPTQIFFNEKGEEVRRHTGFMDKKTIIRNLSDMGVKPPEQYRGL</sequence>
<feature type="signal peptide" evidence="1">
    <location>
        <begin position="1"/>
        <end position="23"/>
    </location>
</feature>
<dbReference type="Gene3D" id="3.40.30.10">
    <property type="entry name" value="Glutaredoxin"/>
    <property type="match status" value="1"/>
</dbReference>
<proteinExistence type="predicted"/>
<evidence type="ECO:0000259" key="2">
    <source>
        <dbReference type="PROSITE" id="PS51352"/>
    </source>
</evidence>
<protein>
    <submittedName>
        <fullName evidence="3">Thioredoxin 1</fullName>
    </submittedName>
</protein>
<dbReference type="RefSeq" id="WP_232364675.1">
    <property type="nucleotide sequence ID" value="NZ_JACDUS010000003.1"/>
</dbReference>
<dbReference type="EMBL" id="JACDUS010000003">
    <property type="protein sequence ID" value="MBA2880922.1"/>
    <property type="molecule type" value="Genomic_DNA"/>
</dbReference>
<dbReference type="Pfam" id="PF00085">
    <property type="entry name" value="Thioredoxin"/>
    <property type="match status" value="1"/>
</dbReference>
<dbReference type="PROSITE" id="PS51352">
    <property type="entry name" value="THIOREDOXIN_2"/>
    <property type="match status" value="1"/>
</dbReference>
<dbReference type="AlphaFoldDB" id="A0A7W0HK75"/>
<feature type="domain" description="Thioredoxin" evidence="2">
    <location>
        <begin position="25"/>
        <end position="140"/>
    </location>
</feature>
<name>A0A7W0HK75_9BACT</name>
<gene>
    <name evidence="3" type="ORF">HNR65_001248</name>
</gene>
<dbReference type="InterPro" id="IPR036249">
    <property type="entry name" value="Thioredoxin-like_sf"/>
</dbReference>
<comment type="caution">
    <text evidence="3">The sequence shown here is derived from an EMBL/GenBank/DDBJ whole genome shotgun (WGS) entry which is preliminary data.</text>
</comment>
<dbReference type="GO" id="GO:0045454">
    <property type="term" value="P:cell redox homeostasis"/>
    <property type="evidence" value="ECO:0007669"/>
    <property type="project" value="TreeGrafter"/>
</dbReference>
<dbReference type="SUPFAM" id="SSF52833">
    <property type="entry name" value="Thioredoxin-like"/>
    <property type="match status" value="1"/>
</dbReference>
<dbReference type="PANTHER" id="PTHR45663">
    <property type="entry name" value="GEO12009P1"/>
    <property type="match status" value="1"/>
</dbReference>
<evidence type="ECO:0000313" key="3">
    <source>
        <dbReference type="EMBL" id="MBA2880922.1"/>
    </source>
</evidence>
<keyword evidence="4" id="KW-1185">Reference proteome</keyword>
<keyword evidence="1" id="KW-0732">Signal</keyword>
<dbReference type="PANTHER" id="PTHR45663:SF11">
    <property type="entry name" value="GEO12009P1"/>
    <property type="match status" value="1"/>
</dbReference>